<feature type="non-terminal residue" evidence="2">
    <location>
        <position position="1"/>
    </location>
</feature>
<evidence type="ECO:0000313" key="2">
    <source>
        <dbReference type="EMBL" id="CAA3032904.1"/>
    </source>
</evidence>
<keyword evidence="3" id="KW-1185">Reference proteome</keyword>
<dbReference type="AlphaFoldDB" id="A0A8S0VP31"/>
<comment type="caution">
    <text evidence="2">The sequence shown here is derived from an EMBL/GenBank/DDBJ whole genome shotgun (WGS) entry which is preliminary data.</text>
</comment>
<feature type="region of interest" description="Disordered" evidence="1">
    <location>
        <begin position="1"/>
        <end position="58"/>
    </location>
</feature>
<proteinExistence type="predicted"/>
<protein>
    <submittedName>
        <fullName evidence="2">Uncharacterized protein</fullName>
    </submittedName>
</protein>
<evidence type="ECO:0000256" key="1">
    <source>
        <dbReference type="SAM" id="MobiDB-lite"/>
    </source>
</evidence>
<name>A0A8S0VP31_OLEEU</name>
<dbReference type="EMBL" id="CACTIH010009733">
    <property type="protein sequence ID" value="CAA3032904.1"/>
    <property type="molecule type" value="Genomic_DNA"/>
</dbReference>
<evidence type="ECO:0000313" key="3">
    <source>
        <dbReference type="Proteomes" id="UP000594638"/>
    </source>
</evidence>
<gene>
    <name evidence="2" type="ORF">OLEA9_A096765</name>
</gene>
<dbReference type="Proteomes" id="UP000594638">
    <property type="component" value="Unassembled WGS sequence"/>
</dbReference>
<accession>A0A8S0VP31</accession>
<organism evidence="2 3">
    <name type="scientific">Olea europaea subsp. europaea</name>
    <dbReference type="NCBI Taxonomy" id="158383"/>
    <lineage>
        <taxon>Eukaryota</taxon>
        <taxon>Viridiplantae</taxon>
        <taxon>Streptophyta</taxon>
        <taxon>Embryophyta</taxon>
        <taxon>Tracheophyta</taxon>
        <taxon>Spermatophyta</taxon>
        <taxon>Magnoliopsida</taxon>
        <taxon>eudicotyledons</taxon>
        <taxon>Gunneridae</taxon>
        <taxon>Pentapetalae</taxon>
        <taxon>asterids</taxon>
        <taxon>lamiids</taxon>
        <taxon>Lamiales</taxon>
        <taxon>Oleaceae</taxon>
        <taxon>Oleeae</taxon>
        <taxon>Olea</taxon>
    </lineage>
</organism>
<sequence length="148" mass="15942">ARPPGWLQAARSPGVVVGAATNEEERKPKNKKEFRGNITARTTSDEKSSEASESAEALGAANTIGTTVSVVLLFLSTGTAGDVFAAVQKTVCGGRKHRGGVELARVDVYEIKSYNLEANLVYYLFLDSVLPDLSPPQKLTRRADESFR</sequence>
<reference evidence="2 3" key="1">
    <citation type="submission" date="2019-12" db="EMBL/GenBank/DDBJ databases">
        <authorList>
            <person name="Alioto T."/>
            <person name="Alioto T."/>
            <person name="Gomez Garrido J."/>
        </authorList>
    </citation>
    <scope>NUCLEOTIDE SEQUENCE [LARGE SCALE GENOMIC DNA]</scope>
</reference>
<dbReference type="Gramene" id="OE9A096765T1">
    <property type="protein sequence ID" value="OE9A096765C1"/>
    <property type="gene ID" value="OE9A096765"/>
</dbReference>
<feature type="compositionally biased region" description="Basic and acidic residues" evidence="1">
    <location>
        <begin position="23"/>
        <end position="35"/>
    </location>
</feature>